<dbReference type="Pfam" id="PF14716">
    <property type="entry name" value="HHH_8"/>
    <property type="match status" value="1"/>
</dbReference>
<dbReference type="Pfam" id="PF02811">
    <property type="entry name" value="PHP"/>
    <property type="match status" value="1"/>
</dbReference>
<gene>
    <name evidence="2" type="ordered locus">Ksed_06190</name>
</gene>
<dbReference type="eggNOG" id="COG1387">
    <property type="taxonomic scope" value="Bacteria"/>
</dbReference>
<dbReference type="InterPro" id="IPR027421">
    <property type="entry name" value="DNA_pol_lamdba_lyase_dom_sf"/>
</dbReference>
<dbReference type="Gene3D" id="3.20.20.140">
    <property type="entry name" value="Metal-dependent hydrolases"/>
    <property type="match status" value="1"/>
</dbReference>
<dbReference type="InterPro" id="IPR003141">
    <property type="entry name" value="Pol/His_phosphatase_N"/>
</dbReference>
<keyword evidence="3" id="KW-1185">Reference proteome</keyword>
<dbReference type="SMART" id="SM00481">
    <property type="entry name" value="POLIIIAc"/>
    <property type="match status" value="1"/>
</dbReference>
<dbReference type="HOGENOM" id="CLU_069822_0_0_11"/>
<dbReference type="KEGG" id="kse:Ksed_06190"/>
<dbReference type="GO" id="GO:0008270">
    <property type="term" value="F:zinc ion binding"/>
    <property type="evidence" value="ECO:0007669"/>
    <property type="project" value="TreeGrafter"/>
</dbReference>
<dbReference type="Gene3D" id="1.10.150.110">
    <property type="entry name" value="DNA polymerase beta, N-terminal domain-like"/>
    <property type="match status" value="1"/>
</dbReference>
<proteinExistence type="predicted"/>
<feature type="domain" description="Polymerase/histidinol phosphatase N-terminal" evidence="1">
    <location>
        <begin position="118"/>
        <end position="201"/>
    </location>
</feature>
<dbReference type="InterPro" id="IPR047967">
    <property type="entry name" value="PolX_PHP"/>
</dbReference>
<dbReference type="GO" id="GO:0005829">
    <property type="term" value="C:cytosol"/>
    <property type="evidence" value="ECO:0007669"/>
    <property type="project" value="TreeGrafter"/>
</dbReference>
<dbReference type="RefSeq" id="WP_012802100.1">
    <property type="nucleotide sequence ID" value="NC_013169.1"/>
</dbReference>
<dbReference type="EMBL" id="CP001686">
    <property type="protein sequence ID" value="ACV05682.1"/>
    <property type="molecule type" value="Genomic_DNA"/>
</dbReference>
<dbReference type="PANTHER" id="PTHR36928">
    <property type="entry name" value="PHOSPHATASE YCDX-RELATED"/>
    <property type="match status" value="1"/>
</dbReference>
<reference evidence="2 3" key="1">
    <citation type="journal article" date="2009" name="Stand. Genomic Sci.">
        <title>Complete genome sequence of Kytococcus sedentarius type strain (541).</title>
        <authorList>
            <person name="Sims D."/>
            <person name="Brettin T."/>
            <person name="Detter J.C."/>
            <person name="Han C."/>
            <person name="Lapidus A."/>
            <person name="Copeland A."/>
            <person name="Glavina Del Rio T."/>
            <person name="Nolan M."/>
            <person name="Chen F."/>
            <person name="Lucas S."/>
            <person name="Tice H."/>
            <person name="Cheng J.F."/>
            <person name="Bruce D."/>
            <person name="Goodwin L."/>
            <person name="Pitluck S."/>
            <person name="Ovchinnikova G."/>
            <person name="Pati A."/>
            <person name="Ivanova N."/>
            <person name="Mavrommatis K."/>
            <person name="Chen A."/>
            <person name="Palaniappan K."/>
            <person name="D'haeseleer P."/>
            <person name="Chain P."/>
            <person name="Bristow J."/>
            <person name="Eisen J.A."/>
            <person name="Markowitz V."/>
            <person name="Hugenholtz P."/>
            <person name="Schneider S."/>
            <person name="Goker M."/>
            <person name="Pukall R."/>
            <person name="Kyrpides N.C."/>
            <person name="Klenk H.P."/>
        </authorList>
    </citation>
    <scope>NUCLEOTIDE SEQUENCE [LARGE SCALE GENOMIC DNA]</scope>
    <source>
        <strain evidence="3">ATCC 14392 / DSM 20547 / JCM 11482 / CCUG 33030 / NBRC 15357 / NCTC 11040 / CCM 314 / 541</strain>
    </source>
</reference>
<dbReference type="AlphaFoldDB" id="C7NLL6"/>
<sequence>MSTPPEVPSPAEAREHALAALREVAYLYERARESSHRIGAYRRAAETVERLDDHKFADHVAADSWQSLDGIGSSTAGVLREAVSGKVPAKVVAARRDHGGPLLEMTEAGEALLHRLRGDLHSHTTDSDGGSPLVDMARTADDLGREYLAVTDHSPRLRVANGLSAERLVAQRDTVAEVRERMEDEGRSIELLHGIEVDILDDGALDQHEDLLAVLDVRVASVHSKLRMPARQMTPRLLAAVENPLTSVLGHCTGQLVTGSRGTRPPSEFDAREVFAACAEHEVAVEINARPERSDPPDELLALALELGCLFSIDSDAHAPGQLDLLRFGAQRAADAGVPPERIVTTWPAQEVRAWAAGRL</sequence>
<dbReference type="PANTHER" id="PTHR36928:SF1">
    <property type="entry name" value="PHOSPHATASE YCDX-RELATED"/>
    <property type="match status" value="1"/>
</dbReference>
<dbReference type="CDD" id="cd07436">
    <property type="entry name" value="PHP_PolX"/>
    <property type="match status" value="1"/>
</dbReference>
<dbReference type="InterPro" id="IPR004013">
    <property type="entry name" value="PHP_dom"/>
</dbReference>
<protein>
    <submittedName>
        <fullName evidence="2">PHP family phosphohydrolase, histidinol phosphatase</fullName>
    </submittedName>
</protein>
<dbReference type="SUPFAM" id="SSF89550">
    <property type="entry name" value="PHP domain-like"/>
    <property type="match status" value="1"/>
</dbReference>
<accession>C7NLL6</accession>
<organism evidence="2 3">
    <name type="scientific">Kytococcus sedentarius (strain ATCC 14392 / DSM 20547 / JCM 11482 / CCUG 33030 / NBRC 15357 / NCTC 11040 / CCM 314 / 541)</name>
    <name type="common">Micrococcus sedentarius</name>
    <dbReference type="NCBI Taxonomy" id="478801"/>
    <lineage>
        <taxon>Bacteria</taxon>
        <taxon>Bacillati</taxon>
        <taxon>Actinomycetota</taxon>
        <taxon>Actinomycetes</taxon>
        <taxon>Micrococcales</taxon>
        <taxon>Kytococcaceae</taxon>
        <taxon>Kytococcus</taxon>
    </lineage>
</organism>
<evidence type="ECO:0000259" key="1">
    <source>
        <dbReference type="SMART" id="SM00481"/>
    </source>
</evidence>
<dbReference type="NCBIfam" id="NF005928">
    <property type="entry name" value="PRK07945.1"/>
    <property type="match status" value="1"/>
</dbReference>
<name>C7NLL6_KYTSD</name>
<dbReference type="STRING" id="478801.Ksed_06190"/>
<dbReference type="GO" id="GO:0042578">
    <property type="term" value="F:phosphoric ester hydrolase activity"/>
    <property type="evidence" value="ECO:0007669"/>
    <property type="project" value="TreeGrafter"/>
</dbReference>
<dbReference type="Proteomes" id="UP000006666">
    <property type="component" value="Chromosome"/>
</dbReference>
<dbReference type="eggNOG" id="COG1796">
    <property type="taxonomic scope" value="Bacteria"/>
</dbReference>
<dbReference type="InterPro" id="IPR050243">
    <property type="entry name" value="PHP_phosphatase"/>
</dbReference>
<dbReference type="InterPro" id="IPR010996">
    <property type="entry name" value="HHH_MUS81"/>
</dbReference>
<dbReference type="InterPro" id="IPR016195">
    <property type="entry name" value="Pol/histidinol_Pase-like"/>
</dbReference>
<dbReference type="SUPFAM" id="SSF47802">
    <property type="entry name" value="DNA polymerase beta, N-terminal domain-like"/>
    <property type="match status" value="1"/>
</dbReference>
<dbReference type="FunFam" id="3.20.20.140:FF:000047">
    <property type="entry name" value="PHP domain-containing protein"/>
    <property type="match status" value="1"/>
</dbReference>
<evidence type="ECO:0000313" key="2">
    <source>
        <dbReference type="EMBL" id="ACV05682.1"/>
    </source>
</evidence>
<evidence type="ECO:0000313" key="3">
    <source>
        <dbReference type="Proteomes" id="UP000006666"/>
    </source>
</evidence>